<dbReference type="AlphaFoldDB" id="A0A8D8SNI3"/>
<accession>A0A8D8SNI3</accession>
<dbReference type="EMBL" id="HBUF01221254">
    <property type="protein sequence ID" value="CAG6669507.1"/>
    <property type="molecule type" value="Transcribed_RNA"/>
</dbReference>
<dbReference type="EMBL" id="HBUF01221256">
    <property type="protein sequence ID" value="CAG6669511.1"/>
    <property type="molecule type" value="Transcribed_RNA"/>
</dbReference>
<proteinExistence type="predicted"/>
<reference evidence="1" key="1">
    <citation type="submission" date="2021-05" db="EMBL/GenBank/DDBJ databases">
        <authorList>
            <person name="Alioto T."/>
            <person name="Alioto T."/>
            <person name="Gomez Garrido J."/>
        </authorList>
    </citation>
    <scope>NUCLEOTIDE SEQUENCE</scope>
</reference>
<organism evidence="1">
    <name type="scientific">Cacopsylla melanoneura</name>
    <dbReference type="NCBI Taxonomy" id="428564"/>
    <lineage>
        <taxon>Eukaryota</taxon>
        <taxon>Metazoa</taxon>
        <taxon>Ecdysozoa</taxon>
        <taxon>Arthropoda</taxon>
        <taxon>Hexapoda</taxon>
        <taxon>Insecta</taxon>
        <taxon>Pterygota</taxon>
        <taxon>Neoptera</taxon>
        <taxon>Paraneoptera</taxon>
        <taxon>Hemiptera</taxon>
        <taxon>Sternorrhyncha</taxon>
        <taxon>Psylloidea</taxon>
        <taxon>Psyllidae</taxon>
        <taxon>Psyllinae</taxon>
        <taxon>Cacopsylla</taxon>
    </lineage>
</organism>
<evidence type="ECO:0000313" key="1">
    <source>
        <dbReference type="EMBL" id="CAG6669507.1"/>
    </source>
</evidence>
<protein>
    <submittedName>
        <fullName evidence="1">Uncharacterized protein</fullName>
    </submittedName>
</protein>
<name>A0A8D8SNI3_9HEMI</name>
<dbReference type="EMBL" id="HBUF01221255">
    <property type="protein sequence ID" value="CAG6669509.1"/>
    <property type="molecule type" value="Transcribed_RNA"/>
</dbReference>
<sequence length="100" mass="12157">MQWFYLFSFFFFFFAMQITTQSYLLPFSFVCTYSYGRVVRVRQKISYHIDSHLLNTNFPFVFFFFKQKPAYDLTYGDWSSYVVLFRSPSLMNGNCRLISF</sequence>